<organism evidence="1 2">
    <name type="scientific">Chitinophaga rupis</name>
    <dbReference type="NCBI Taxonomy" id="573321"/>
    <lineage>
        <taxon>Bacteria</taxon>
        <taxon>Pseudomonadati</taxon>
        <taxon>Bacteroidota</taxon>
        <taxon>Chitinophagia</taxon>
        <taxon>Chitinophagales</taxon>
        <taxon>Chitinophagaceae</taxon>
        <taxon>Chitinophaga</taxon>
    </lineage>
</organism>
<evidence type="ECO:0008006" key="3">
    <source>
        <dbReference type="Google" id="ProtNLM"/>
    </source>
</evidence>
<dbReference type="OrthoDB" id="677387at2"/>
<dbReference type="EMBL" id="FOBB01000002">
    <property type="protein sequence ID" value="SEL76140.1"/>
    <property type="molecule type" value="Genomic_DNA"/>
</dbReference>
<keyword evidence="2" id="KW-1185">Reference proteome</keyword>
<evidence type="ECO:0000313" key="1">
    <source>
        <dbReference type="EMBL" id="SEL76140.1"/>
    </source>
</evidence>
<sequence>MSDLFFSGNWEGEYTYEENYFQDRRDICVAFSIAMEVKDGLVKGHCIDDEKGGGAANPAIIEGFMEGNFISFLKRYDHFWYTEENNEVTHVPSVPSHEVHYSGFFEADLFVGKWEITRQYIDGDGFSHELAFFGTWTMKKA</sequence>
<protein>
    <recommendedName>
        <fullName evidence="3">DUF1579 domain-containing protein</fullName>
    </recommendedName>
</protein>
<proteinExistence type="predicted"/>
<name>A0A1H7SU48_9BACT</name>
<gene>
    <name evidence="1" type="ORF">SAMN04488505_1021044</name>
</gene>
<dbReference type="RefSeq" id="WP_089911365.1">
    <property type="nucleotide sequence ID" value="NZ_FOBB01000002.1"/>
</dbReference>
<dbReference type="STRING" id="573321.SAMN04488505_1021044"/>
<dbReference type="Proteomes" id="UP000198984">
    <property type="component" value="Unassembled WGS sequence"/>
</dbReference>
<accession>A0A1H7SU48</accession>
<evidence type="ECO:0000313" key="2">
    <source>
        <dbReference type="Proteomes" id="UP000198984"/>
    </source>
</evidence>
<reference evidence="1 2" key="1">
    <citation type="submission" date="2016-10" db="EMBL/GenBank/DDBJ databases">
        <authorList>
            <person name="de Groot N.N."/>
        </authorList>
    </citation>
    <scope>NUCLEOTIDE SEQUENCE [LARGE SCALE GENOMIC DNA]</scope>
    <source>
        <strain evidence="1 2">DSM 21039</strain>
    </source>
</reference>
<dbReference type="AlphaFoldDB" id="A0A1H7SU48"/>